<keyword evidence="7 10" id="KW-1133">Transmembrane helix</keyword>
<feature type="transmembrane region" description="Helical" evidence="10">
    <location>
        <begin position="741"/>
        <end position="766"/>
    </location>
</feature>
<dbReference type="SUPFAM" id="SSF52540">
    <property type="entry name" value="P-loop containing nucleoside triphosphate hydrolases"/>
    <property type="match status" value="1"/>
</dbReference>
<keyword evidence="8 10" id="KW-0472">Membrane</keyword>
<dbReference type="OrthoDB" id="66620at2759"/>
<keyword evidence="3" id="KW-0813">Transport</keyword>
<feature type="compositionally biased region" description="Basic and acidic residues" evidence="9">
    <location>
        <begin position="177"/>
        <end position="191"/>
    </location>
</feature>
<dbReference type="InterPro" id="IPR013525">
    <property type="entry name" value="ABC2_TM"/>
</dbReference>
<dbReference type="GO" id="GO:0140359">
    <property type="term" value="F:ABC-type transporter activity"/>
    <property type="evidence" value="ECO:0007669"/>
    <property type="project" value="InterPro"/>
</dbReference>
<evidence type="ECO:0000256" key="3">
    <source>
        <dbReference type="ARBA" id="ARBA00022448"/>
    </source>
</evidence>
<evidence type="ECO:0000256" key="8">
    <source>
        <dbReference type="ARBA" id="ARBA00023136"/>
    </source>
</evidence>
<evidence type="ECO:0000256" key="9">
    <source>
        <dbReference type="SAM" id="MobiDB-lite"/>
    </source>
</evidence>
<accession>A0A9W6TQM7</accession>
<keyword evidence="13" id="KW-1185">Reference proteome</keyword>
<dbReference type="EMBL" id="BSXW01000278">
    <property type="protein sequence ID" value="GMF17331.1"/>
    <property type="molecule type" value="Genomic_DNA"/>
</dbReference>
<feature type="transmembrane region" description="Helical" evidence="10">
    <location>
        <begin position="682"/>
        <end position="707"/>
    </location>
</feature>
<dbReference type="GO" id="GO:0005524">
    <property type="term" value="F:ATP binding"/>
    <property type="evidence" value="ECO:0007669"/>
    <property type="project" value="UniProtKB-KW"/>
</dbReference>
<dbReference type="InterPro" id="IPR003439">
    <property type="entry name" value="ABC_transporter-like_ATP-bd"/>
</dbReference>
<evidence type="ECO:0000256" key="5">
    <source>
        <dbReference type="ARBA" id="ARBA00022741"/>
    </source>
</evidence>
<comment type="subcellular location">
    <subcellularLocation>
        <location evidence="1">Membrane</location>
        <topology evidence="1">Multi-pass membrane protein</topology>
    </subcellularLocation>
</comment>
<dbReference type="GO" id="GO:0016020">
    <property type="term" value="C:membrane"/>
    <property type="evidence" value="ECO:0007669"/>
    <property type="project" value="UniProtKB-SubCell"/>
</dbReference>
<dbReference type="FunFam" id="3.40.50.300:FF:001305">
    <property type="entry name" value="ABCG transporter ABC superfamily"/>
    <property type="match status" value="1"/>
</dbReference>
<dbReference type="PANTHER" id="PTHR48042">
    <property type="entry name" value="ABC TRANSPORTER G FAMILY MEMBER 11"/>
    <property type="match status" value="1"/>
</dbReference>
<feature type="domain" description="ABC transporter" evidence="11">
    <location>
        <begin position="270"/>
        <end position="521"/>
    </location>
</feature>
<evidence type="ECO:0000313" key="13">
    <source>
        <dbReference type="Proteomes" id="UP001165083"/>
    </source>
</evidence>
<evidence type="ECO:0000256" key="4">
    <source>
        <dbReference type="ARBA" id="ARBA00022692"/>
    </source>
</evidence>
<dbReference type="PANTHER" id="PTHR48042:SF11">
    <property type="entry name" value="ABC TRANSPORTER G FAMILY MEMBER 11"/>
    <property type="match status" value="1"/>
</dbReference>
<dbReference type="InterPro" id="IPR052215">
    <property type="entry name" value="Plant_ABCG"/>
</dbReference>
<gene>
    <name evidence="12" type="ORF">Plil01_000631900</name>
</gene>
<evidence type="ECO:0000256" key="6">
    <source>
        <dbReference type="ARBA" id="ARBA00022840"/>
    </source>
</evidence>
<reference evidence="12" key="1">
    <citation type="submission" date="2023-04" db="EMBL/GenBank/DDBJ databases">
        <title>Phytophthora lilii NBRC 32176.</title>
        <authorList>
            <person name="Ichikawa N."/>
            <person name="Sato H."/>
            <person name="Tonouchi N."/>
        </authorList>
    </citation>
    <scope>NUCLEOTIDE SEQUENCE</scope>
    <source>
        <strain evidence="12">NBRC 32176</strain>
    </source>
</reference>
<feature type="transmembrane region" description="Helical" evidence="10">
    <location>
        <begin position="608"/>
        <end position="629"/>
    </location>
</feature>
<dbReference type="Pfam" id="PF00005">
    <property type="entry name" value="ABC_tran"/>
    <property type="match status" value="1"/>
</dbReference>
<keyword evidence="5" id="KW-0547">Nucleotide-binding</keyword>
<comment type="similarity">
    <text evidence="2">Belongs to the ABC transporter superfamily. ABCG family. Eye pigment precursor importer (TC 3.A.1.204) subfamily.</text>
</comment>
<name>A0A9W6TQM7_9STRA</name>
<proteinExistence type="inferred from homology"/>
<feature type="region of interest" description="Disordered" evidence="9">
    <location>
        <begin position="175"/>
        <end position="196"/>
    </location>
</feature>
<dbReference type="Pfam" id="PF01061">
    <property type="entry name" value="ABC2_membrane"/>
    <property type="match status" value="1"/>
</dbReference>
<dbReference type="PROSITE" id="PS50893">
    <property type="entry name" value="ABC_TRANSPORTER_2"/>
    <property type="match status" value="1"/>
</dbReference>
<dbReference type="Proteomes" id="UP001165083">
    <property type="component" value="Unassembled WGS sequence"/>
</dbReference>
<feature type="transmembrane region" description="Helical" evidence="10">
    <location>
        <begin position="819"/>
        <end position="837"/>
    </location>
</feature>
<feature type="transmembrane region" description="Helical" evidence="10">
    <location>
        <begin position="713"/>
        <end position="734"/>
    </location>
</feature>
<sequence>MQDYAVRGLSSTRQEYSLPKPLLQVRCLLIETDTIARRDLPRQPNAPTVARSESFIFLFLGSCSQQEPFLTRQVRLERAHEDLNGGEKAWTGVSGNSDVLCFFTQRAPVAGAIVDMFERWASSAPLAEQSAATAVEMEPDGLGTTRSFWWSDKSAQHLDGTTTGRCKVDPVGAAAHQGHERASRARPERGTHVARRHGVRQLGHAERTGAARIQQQQHPKVALFDQNSELSTEGIRQRAALQTCSISWQHISYFIQPKEKKLGRLRNNSKRGSDLSGLEAQFERQQPRKILNNVWGRSGPGELTAILGPSGAGKTTLLDMLADRVPSTRSAGVHLEGLVEINGQPRDLRTFHSIMNYVSEDMAFLGAFTVLETLQIGAGLSLPGHMPPVKREARVQDVIDAMGLRSCANARVGDVFHKGISSGQRKRLGIALELLSDPALLLLDEPTSGLDSSSARGVMQYIERLCQEGGKNVVCTIHQPSSSIYGMLTNLIILSGGELVYSGPTNAAIAHFFSMGYVCPMYTNPAEYFVHLVNTNFHEGLKLEPFTRALKESAEPQRLRADVVRDRARRDHLANPELLKAMRPWPMDQFFVLVKRNLTNNWRHPGVFWLRVLMYVLLSLMVGTMYLSSNSGLKDISMVPLLFYVQAFLVFMSVAALPALLEHRAVMEREMRSYALSLTGYTMSNLLAALPGILLISVLASAIVVFLANVNTFGTFLLNLTLSLIAAESLMHLLGAAVPHYIMGIALGAGLFGMFMLCEGFMVPYADMPVYWKWGYYIAFHTYSFESFMYEHFSKENTEKSWNLLKEYGMDKVNVTKDMMILAGYSSYMSVFINVCIKQQHDQNDRVSLMYQAG</sequence>
<dbReference type="Gene3D" id="3.40.50.300">
    <property type="entry name" value="P-loop containing nucleotide triphosphate hydrolases"/>
    <property type="match status" value="1"/>
</dbReference>
<dbReference type="SMART" id="SM00382">
    <property type="entry name" value="AAA"/>
    <property type="match status" value="1"/>
</dbReference>
<keyword evidence="4 10" id="KW-0812">Transmembrane</keyword>
<comment type="caution">
    <text evidence="12">The sequence shown here is derived from an EMBL/GenBank/DDBJ whole genome shotgun (WGS) entry which is preliminary data.</text>
</comment>
<dbReference type="Pfam" id="PF19055">
    <property type="entry name" value="ABC2_membrane_7"/>
    <property type="match status" value="1"/>
</dbReference>
<dbReference type="InterPro" id="IPR027417">
    <property type="entry name" value="P-loop_NTPase"/>
</dbReference>
<evidence type="ECO:0000259" key="11">
    <source>
        <dbReference type="PROSITE" id="PS50893"/>
    </source>
</evidence>
<dbReference type="InterPro" id="IPR043926">
    <property type="entry name" value="ABCG_dom"/>
</dbReference>
<dbReference type="AlphaFoldDB" id="A0A9W6TQM7"/>
<dbReference type="PROSITE" id="PS00211">
    <property type="entry name" value="ABC_TRANSPORTER_1"/>
    <property type="match status" value="1"/>
</dbReference>
<dbReference type="InterPro" id="IPR017871">
    <property type="entry name" value="ABC_transporter-like_CS"/>
</dbReference>
<feature type="transmembrane region" description="Helical" evidence="10">
    <location>
        <begin position="641"/>
        <end position="661"/>
    </location>
</feature>
<evidence type="ECO:0000256" key="2">
    <source>
        <dbReference type="ARBA" id="ARBA00005814"/>
    </source>
</evidence>
<protein>
    <submittedName>
        <fullName evidence="12">Unnamed protein product</fullName>
    </submittedName>
</protein>
<evidence type="ECO:0000256" key="1">
    <source>
        <dbReference type="ARBA" id="ARBA00004141"/>
    </source>
</evidence>
<evidence type="ECO:0000256" key="10">
    <source>
        <dbReference type="SAM" id="Phobius"/>
    </source>
</evidence>
<keyword evidence="6" id="KW-0067">ATP-binding</keyword>
<evidence type="ECO:0000313" key="12">
    <source>
        <dbReference type="EMBL" id="GMF17331.1"/>
    </source>
</evidence>
<dbReference type="GO" id="GO:0016887">
    <property type="term" value="F:ATP hydrolysis activity"/>
    <property type="evidence" value="ECO:0007669"/>
    <property type="project" value="InterPro"/>
</dbReference>
<dbReference type="InterPro" id="IPR003593">
    <property type="entry name" value="AAA+_ATPase"/>
</dbReference>
<organism evidence="12 13">
    <name type="scientific">Phytophthora lilii</name>
    <dbReference type="NCBI Taxonomy" id="2077276"/>
    <lineage>
        <taxon>Eukaryota</taxon>
        <taxon>Sar</taxon>
        <taxon>Stramenopiles</taxon>
        <taxon>Oomycota</taxon>
        <taxon>Peronosporomycetes</taxon>
        <taxon>Peronosporales</taxon>
        <taxon>Peronosporaceae</taxon>
        <taxon>Phytophthora</taxon>
    </lineage>
</organism>
<evidence type="ECO:0000256" key="7">
    <source>
        <dbReference type="ARBA" id="ARBA00022989"/>
    </source>
</evidence>